<dbReference type="Pfam" id="PF10316">
    <property type="entry name" value="7TM_GPCR_Srbc"/>
    <property type="match status" value="1"/>
</dbReference>
<feature type="transmembrane region" description="Helical" evidence="5">
    <location>
        <begin position="172"/>
        <end position="194"/>
    </location>
</feature>
<feature type="transmembrane region" description="Helical" evidence="5">
    <location>
        <begin position="91"/>
        <end position="112"/>
    </location>
</feature>
<dbReference type="Gene3D" id="1.20.1070.10">
    <property type="entry name" value="Rhodopsin 7-helix transmembrane proteins"/>
    <property type="match status" value="1"/>
</dbReference>
<keyword evidence="3 5" id="KW-1133">Transmembrane helix</keyword>
<keyword evidence="4 5" id="KW-0472">Membrane</keyword>
<dbReference type="InterPro" id="IPR000276">
    <property type="entry name" value="GPCR_Rhodpsn"/>
</dbReference>
<evidence type="ECO:0000256" key="3">
    <source>
        <dbReference type="ARBA" id="ARBA00022989"/>
    </source>
</evidence>
<feature type="transmembrane region" description="Helical" evidence="5">
    <location>
        <begin position="214"/>
        <end position="235"/>
    </location>
</feature>
<dbReference type="PROSITE" id="PS00237">
    <property type="entry name" value="G_PROTEIN_RECEP_F1_1"/>
    <property type="match status" value="1"/>
</dbReference>
<accession>A0A7E4V1E3</accession>
<name>A0A7E4V1E3_PANRE</name>
<feature type="transmembrane region" description="Helical" evidence="5">
    <location>
        <begin position="124"/>
        <end position="143"/>
    </location>
</feature>
<dbReference type="InterPro" id="IPR019420">
    <property type="entry name" value="7TM_GPCR_serpentine_rcpt_Srbc"/>
</dbReference>
<dbReference type="GO" id="GO:0016020">
    <property type="term" value="C:membrane"/>
    <property type="evidence" value="ECO:0007669"/>
    <property type="project" value="UniProtKB-SubCell"/>
</dbReference>
<dbReference type="Proteomes" id="UP000492821">
    <property type="component" value="Unassembled WGS sequence"/>
</dbReference>
<evidence type="ECO:0000256" key="4">
    <source>
        <dbReference type="ARBA" id="ARBA00023136"/>
    </source>
</evidence>
<dbReference type="AlphaFoldDB" id="A0A7E4V1E3"/>
<comment type="subcellular location">
    <subcellularLocation>
        <location evidence="1">Membrane</location>
    </subcellularLocation>
</comment>
<evidence type="ECO:0000256" key="5">
    <source>
        <dbReference type="SAM" id="Phobius"/>
    </source>
</evidence>
<proteinExistence type="predicted"/>
<dbReference type="GO" id="GO:0004930">
    <property type="term" value="F:G protein-coupled receptor activity"/>
    <property type="evidence" value="ECO:0007669"/>
    <property type="project" value="InterPro"/>
</dbReference>
<reference evidence="7" key="2">
    <citation type="submission" date="2020-10" db="UniProtKB">
        <authorList>
            <consortium name="WormBaseParasite"/>
        </authorList>
    </citation>
    <scope>IDENTIFICATION</scope>
</reference>
<evidence type="ECO:0000256" key="1">
    <source>
        <dbReference type="ARBA" id="ARBA00004370"/>
    </source>
</evidence>
<keyword evidence="6" id="KW-1185">Reference proteome</keyword>
<protein>
    <submittedName>
        <fullName evidence="7">G_PROTEIN_RECEP_F1_2 domain-containing protein</fullName>
    </submittedName>
</protein>
<keyword evidence="2 5" id="KW-0812">Transmembrane</keyword>
<reference evidence="6" key="1">
    <citation type="journal article" date="2013" name="Genetics">
        <title>The draft genome and transcriptome of Panagrellus redivivus are shaped by the harsh demands of a free-living lifestyle.</title>
        <authorList>
            <person name="Srinivasan J."/>
            <person name="Dillman A.R."/>
            <person name="Macchietto M.G."/>
            <person name="Heikkinen L."/>
            <person name="Lakso M."/>
            <person name="Fracchia K.M."/>
            <person name="Antoshechkin I."/>
            <person name="Mortazavi A."/>
            <person name="Wong G."/>
            <person name="Sternberg P.W."/>
        </authorList>
    </citation>
    <scope>NUCLEOTIDE SEQUENCE [LARGE SCALE GENOMIC DNA]</scope>
    <source>
        <strain evidence="6">MT8872</strain>
    </source>
</reference>
<feature type="transmembrane region" description="Helical" evidence="5">
    <location>
        <begin position="6"/>
        <end position="29"/>
    </location>
</feature>
<dbReference type="WBParaSite" id="Pan_g150.t1">
    <property type="protein sequence ID" value="Pan_g150.t1"/>
    <property type="gene ID" value="Pan_g150"/>
</dbReference>
<evidence type="ECO:0000313" key="6">
    <source>
        <dbReference type="Proteomes" id="UP000492821"/>
    </source>
</evidence>
<feature type="transmembrane region" description="Helical" evidence="5">
    <location>
        <begin position="50"/>
        <end position="71"/>
    </location>
</feature>
<organism evidence="6 7">
    <name type="scientific">Panagrellus redivivus</name>
    <name type="common">Microworm</name>
    <dbReference type="NCBI Taxonomy" id="6233"/>
    <lineage>
        <taxon>Eukaryota</taxon>
        <taxon>Metazoa</taxon>
        <taxon>Ecdysozoa</taxon>
        <taxon>Nematoda</taxon>
        <taxon>Chromadorea</taxon>
        <taxon>Rhabditida</taxon>
        <taxon>Tylenchina</taxon>
        <taxon>Panagrolaimomorpha</taxon>
        <taxon>Panagrolaimoidea</taxon>
        <taxon>Panagrolaimidae</taxon>
        <taxon>Panagrellus</taxon>
    </lineage>
</organism>
<sequence length="308" mass="34539">MQRTTLLAIITLIECPIAILCSFYSFFIFTGMLFASLRSKSTKFSPSMQIYAILQVILTLFTIVYLLYLSVQWRLDHSVYNPYWLYYTGGLQNSFLIITSLAVCILGIDRCLLVKFPTKKLTTIPLIMFTLMTIVLSAIHIALRMVPAYPKNMIDKGSCGNFGCLATHSQNGIYAILRFFTGGINFVVGIVLALMFKQMTLVNNCTAKSSKTALLTIVITIVFDLLPHLLMVIIYRVFDVNLGDYTGPYSTVIGAVESAVCALFYRNSFKFDRSCFSGLTESQHTTTSVPAIKTVTRNRCRTIACEIR</sequence>
<evidence type="ECO:0000256" key="2">
    <source>
        <dbReference type="ARBA" id="ARBA00022692"/>
    </source>
</evidence>
<evidence type="ECO:0000313" key="7">
    <source>
        <dbReference type="WBParaSite" id="Pan_g150.t1"/>
    </source>
</evidence>